<reference evidence="6" key="2">
    <citation type="submission" date="2021-05" db="EMBL/GenBank/DDBJ databases">
        <authorList>
            <person name="Pain A."/>
        </authorList>
    </citation>
    <scope>NUCLEOTIDE SEQUENCE</scope>
    <source>
        <strain evidence="6">1802A</strain>
    </source>
</reference>
<sequence>MSFISIATGRCGLGVHSALTQYTSDYIGTLYHSSETRIGDTAHNSKGFADALRRLYFKDKPDTENDELVPRSIVIGSDVDGLECFDSTKIGNGIRQCLIRHMVTQNKGEAYHPTEWSYDADYILHLPETSHDIWSIGFYKALSYDELLSEQIRKTAEDTDSLNGFLSIGSLAGGTGSGVGSYVSQFLADHYQKTKHLTVAVAPFTYGESGTQALNVTLALSRYQEFCDGIILLQNDCHQSLCENLSGGNNKSLNAINDVYALNLFHSLRPPATTCPISEIVRFHRPLDYITDGLCSYPSLKLLNLDMLPHKMLEQVNKDSLSLQQMASQLADTLKADPTLGDRLTNEKVSVLAKELNFQVVPDSTKSRCTTGPVDQVLIQDFSGYKITNINQNQTTLKFMNATFTPVMSPVLPNMGVMENGISRRRFPGCDVKATPTETFKLIKTVGKKRSNITKYNVVAALQLNMGGLLREDIKLADLYQDVLFWQHSTRPIQLSYCPSDTGLFGCSLSQISNSQAPMALVSFISTTAKMSYATNTNIHQYGATGLEKEEISNSLITVQEIMSSYAALSTNI</sequence>
<dbReference type="Pfam" id="PF00091">
    <property type="entry name" value="Tubulin"/>
    <property type="match status" value="1"/>
</dbReference>
<reference evidence="6" key="1">
    <citation type="journal article" date="2014" name="Nucleic Acids Res.">
        <title>The evolutionary dynamics of variant antigen genes in Babesia reveal a history of genomic innovation underlying host-parasite interaction.</title>
        <authorList>
            <person name="Jackson A.P."/>
            <person name="Otto T.D."/>
            <person name="Darby A."/>
            <person name="Ramaprasad A."/>
            <person name="Xia D."/>
            <person name="Echaide I.E."/>
            <person name="Farber M."/>
            <person name="Gahlot S."/>
            <person name="Gamble J."/>
            <person name="Gupta D."/>
            <person name="Gupta Y."/>
            <person name="Jackson L."/>
            <person name="Malandrin L."/>
            <person name="Malas T.B."/>
            <person name="Moussa E."/>
            <person name="Nair M."/>
            <person name="Reid A.J."/>
            <person name="Sanders M."/>
            <person name="Sharma J."/>
            <person name="Tracey A."/>
            <person name="Quail M.A."/>
            <person name="Weir W."/>
            <person name="Wastling J.M."/>
            <person name="Hall N."/>
            <person name="Willadsen P."/>
            <person name="Lingelbach K."/>
            <person name="Shiels B."/>
            <person name="Tait A."/>
            <person name="Berriman M."/>
            <person name="Allred D.R."/>
            <person name="Pain A."/>
        </authorList>
    </citation>
    <scope>NUCLEOTIDE SEQUENCE</scope>
    <source>
        <strain evidence="6">1802A</strain>
    </source>
</reference>
<dbReference type="AlphaFoldDB" id="A0AAD9LEN5"/>
<name>A0AAD9LEN5_BABDI</name>
<dbReference type="GO" id="GO:0005874">
    <property type="term" value="C:microtubule"/>
    <property type="evidence" value="ECO:0007669"/>
    <property type="project" value="UniProtKB-KW"/>
</dbReference>
<keyword evidence="4" id="KW-0342">GTP-binding</keyword>
<dbReference type="Proteomes" id="UP001195914">
    <property type="component" value="Unassembled WGS sequence"/>
</dbReference>
<evidence type="ECO:0000256" key="1">
    <source>
        <dbReference type="ARBA" id="ARBA00009636"/>
    </source>
</evidence>
<dbReference type="GO" id="GO:0005525">
    <property type="term" value="F:GTP binding"/>
    <property type="evidence" value="ECO:0007669"/>
    <property type="project" value="UniProtKB-KW"/>
</dbReference>
<dbReference type="InterPro" id="IPR017975">
    <property type="entry name" value="Tubulin_CS"/>
</dbReference>
<dbReference type="PROSITE" id="PS00227">
    <property type="entry name" value="TUBULIN"/>
    <property type="match status" value="1"/>
</dbReference>
<protein>
    <recommendedName>
        <fullName evidence="5">Tubulin/FtsZ GTPase domain-containing protein</fullName>
    </recommendedName>
</protein>
<dbReference type="SUPFAM" id="SSF55307">
    <property type="entry name" value="Tubulin C-terminal domain-like"/>
    <property type="match status" value="1"/>
</dbReference>
<dbReference type="InterPro" id="IPR000217">
    <property type="entry name" value="Tubulin"/>
</dbReference>
<comment type="similarity">
    <text evidence="1">Belongs to the tubulin family.</text>
</comment>
<evidence type="ECO:0000256" key="2">
    <source>
        <dbReference type="ARBA" id="ARBA00022701"/>
    </source>
</evidence>
<dbReference type="Gene3D" id="3.40.50.1440">
    <property type="entry name" value="Tubulin/FtsZ, GTPase domain"/>
    <property type="match status" value="1"/>
</dbReference>
<evidence type="ECO:0000259" key="5">
    <source>
        <dbReference type="SMART" id="SM00864"/>
    </source>
</evidence>
<proteinExistence type="inferred from homology"/>
<keyword evidence="3" id="KW-0547">Nucleotide-binding</keyword>
<dbReference type="InterPro" id="IPR036525">
    <property type="entry name" value="Tubulin/FtsZ_GTPase_sf"/>
</dbReference>
<keyword evidence="7" id="KW-1185">Reference proteome</keyword>
<dbReference type="SMART" id="SM00864">
    <property type="entry name" value="Tubulin"/>
    <property type="match status" value="1"/>
</dbReference>
<evidence type="ECO:0000313" key="6">
    <source>
        <dbReference type="EMBL" id="KAK1933500.1"/>
    </source>
</evidence>
<dbReference type="InterPro" id="IPR003008">
    <property type="entry name" value="Tubulin_FtsZ_GTPase"/>
</dbReference>
<organism evidence="6 7">
    <name type="scientific">Babesia divergens</name>
    <dbReference type="NCBI Taxonomy" id="32595"/>
    <lineage>
        <taxon>Eukaryota</taxon>
        <taxon>Sar</taxon>
        <taxon>Alveolata</taxon>
        <taxon>Apicomplexa</taxon>
        <taxon>Aconoidasida</taxon>
        <taxon>Piroplasmida</taxon>
        <taxon>Babesiidae</taxon>
        <taxon>Babesia</taxon>
    </lineage>
</organism>
<dbReference type="GO" id="GO:0007017">
    <property type="term" value="P:microtubule-based process"/>
    <property type="evidence" value="ECO:0007669"/>
    <property type="project" value="InterPro"/>
</dbReference>
<gene>
    <name evidence="6" type="ORF">X943_003922</name>
</gene>
<accession>A0AAD9LEN5</accession>
<dbReference type="SUPFAM" id="SSF52490">
    <property type="entry name" value="Tubulin nucleotide-binding domain-like"/>
    <property type="match status" value="1"/>
</dbReference>
<keyword evidence="2" id="KW-0493">Microtubule</keyword>
<feature type="domain" description="Tubulin/FtsZ GTPase" evidence="5">
    <location>
        <begin position="86"/>
        <end position="272"/>
    </location>
</feature>
<evidence type="ECO:0000313" key="7">
    <source>
        <dbReference type="Proteomes" id="UP001195914"/>
    </source>
</evidence>
<evidence type="ECO:0000256" key="4">
    <source>
        <dbReference type="ARBA" id="ARBA00023134"/>
    </source>
</evidence>
<evidence type="ECO:0000256" key="3">
    <source>
        <dbReference type="ARBA" id="ARBA00022741"/>
    </source>
</evidence>
<dbReference type="PANTHER" id="PTHR11588">
    <property type="entry name" value="TUBULIN"/>
    <property type="match status" value="1"/>
</dbReference>
<dbReference type="InterPro" id="IPR008280">
    <property type="entry name" value="Tub_FtsZ_C"/>
</dbReference>
<dbReference type="EMBL" id="JAHBMH010000073">
    <property type="protein sequence ID" value="KAK1933500.1"/>
    <property type="molecule type" value="Genomic_DNA"/>
</dbReference>
<comment type="caution">
    <text evidence="6">The sequence shown here is derived from an EMBL/GenBank/DDBJ whole genome shotgun (WGS) entry which is preliminary data.</text>
</comment>